<dbReference type="EMBL" id="AWUE01014267">
    <property type="protein sequence ID" value="OMP04323.1"/>
    <property type="molecule type" value="Genomic_DNA"/>
</dbReference>
<evidence type="ECO:0000313" key="2">
    <source>
        <dbReference type="EMBL" id="OMP04323.1"/>
    </source>
</evidence>
<evidence type="ECO:0000256" key="1">
    <source>
        <dbReference type="SAM" id="MobiDB-lite"/>
    </source>
</evidence>
<dbReference type="Proteomes" id="UP000187203">
    <property type="component" value="Unassembled WGS sequence"/>
</dbReference>
<protein>
    <submittedName>
        <fullName evidence="2">Uncharacterized protein</fullName>
    </submittedName>
</protein>
<evidence type="ECO:0000313" key="3">
    <source>
        <dbReference type="Proteomes" id="UP000187203"/>
    </source>
</evidence>
<sequence length="76" mass="8611">MSKTGLPQKCGTCREEGHNKSTCPNKDIVPAVQATVPKKRDDHQRIKIKPTMIMERQLSPKGEEGHQRTKAFLEIK</sequence>
<organism evidence="2 3">
    <name type="scientific">Corchorus olitorius</name>
    <dbReference type="NCBI Taxonomy" id="93759"/>
    <lineage>
        <taxon>Eukaryota</taxon>
        <taxon>Viridiplantae</taxon>
        <taxon>Streptophyta</taxon>
        <taxon>Embryophyta</taxon>
        <taxon>Tracheophyta</taxon>
        <taxon>Spermatophyta</taxon>
        <taxon>Magnoliopsida</taxon>
        <taxon>eudicotyledons</taxon>
        <taxon>Gunneridae</taxon>
        <taxon>Pentapetalae</taxon>
        <taxon>rosids</taxon>
        <taxon>malvids</taxon>
        <taxon>Malvales</taxon>
        <taxon>Malvaceae</taxon>
        <taxon>Grewioideae</taxon>
        <taxon>Apeibeae</taxon>
        <taxon>Corchorus</taxon>
    </lineage>
</organism>
<dbReference type="SUPFAM" id="SSF57756">
    <property type="entry name" value="Retrovirus zinc finger-like domains"/>
    <property type="match status" value="1"/>
</dbReference>
<feature type="compositionally biased region" description="Basic and acidic residues" evidence="1">
    <location>
        <begin position="61"/>
        <end position="76"/>
    </location>
</feature>
<gene>
    <name evidence="2" type="ORF">COLO4_09730</name>
</gene>
<dbReference type="GO" id="GO:0003676">
    <property type="term" value="F:nucleic acid binding"/>
    <property type="evidence" value="ECO:0007669"/>
    <property type="project" value="InterPro"/>
</dbReference>
<feature type="region of interest" description="Disordered" evidence="1">
    <location>
        <begin position="1"/>
        <end position="25"/>
    </location>
</feature>
<proteinExistence type="predicted"/>
<feature type="region of interest" description="Disordered" evidence="1">
    <location>
        <begin position="57"/>
        <end position="76"/>
    </location>
</feature>
<accession>A0A1R3KB78</accession>
<reference evidence="3" key="1">
    <citation type="submission" date="2013-09" db="EMBL/GenBank/DDBJ databases">
        <title>Corchorus olitorius genome sequencing.</title>
        <authorList>
            <person name="Alam M."/>
            <person name="Haque M.S."/>
            <person name="Islam M.S."/>
            <person name="Emdad E.M."/>
            <person name="Islam M.M."/>
            <person name="Ahmed B."/>
            <person name="Halim A."/>
            <person name="Hossen Q.M.M."/>
            <person name="Hossain M.Z."/>
            <person name="Ahmed R."/>
            <person name="Khan M.M."/>
            <person name="Islam R."/>
            <person name="Rashid M.M."/>
            <person name="Khan S.A."/>
            <person name="Rahman M.S."/>
            <person name="Alam M."/>
            <person name="Yahiya A.S."/>
            <person name="Khan M.S."/>
            <person name="Azam M.S."/>
            <person name="Haque T."/>
            <person name="Lashkar M.Z.H."/>
            <person name="Akhand A.I."/>
            <person name="Morshed G."/>
            <person name="Roy S."/>
            <person name="Uddin K.S."/>
            <person name="Rabeya T."/>
            <person name="Hossain A.S."/>
            <person name="Chowdhury A."/>
            <person name="Snigdha A.R."/>
            <person name="Mortoza M.S."/>
            <person name="Matin S.A."/>
            <person name="Hoque S.M.E."/>
            <person name="Islam M.K."/>
            <person name="Roy D.K."/>
            <person name="Haider R."/>
            <person name="Moosa M.M."/>
            <person name="Elias S.M."/>
            <person name="Hasan A.M."/>
            <person name="Jahan S."/>
            <person name="Shafiuddin M."/>
            <person name="Mahmood N."/>
            <person name="Shommy N.S."/>
        </authorList>
    </citation>
    <scope>NUCLEOTIDE SEQUENCE [LARGE SCALE GENOMIC DNA]</scope>
    <source>
        <strain evidence="3">cv. O-4</strain>
    </source>
</reference>
<name>A0A1R3KB78_9ROSI</name>
<keyword evidence="3" id="KW-1185">Reference proteome</keyword>
<dbReference type="GO" id="GO:0008270">
    <property type="term" value="F:zinc ion binding"/>
    <property type="evidence" value="ECO:0007669"/>
    <property type="project" value="InterPro"/>
</dbReference>
<dbReference type="AlphaFoldDB" id="A0A1R3KB78"/>
<dbReference type="InterPro" id="IPR036875">
    <property type="entry name" value="Znf_CCHC_sf"/>
</dbReference>
<comment type="caution">
    <text evidence="2">The sequence shown here is derived from an EMBL/GenBank/DDBJ whole genome shotgun (WGS) entry which is preliminary data.</text>
</comment>